<feature type="region of interest" description="Disordered" evidence="1">
    <location>
        <begin position="1"/>
        <end position="30"/>
    </location>
</feature>
<reference evidence="2" key="1">
    <citation type="submission" date="2015-01" db="EMBL/GenBank/DDBJ databases">
        <title>Population genomics of rice bacterial leaf blight strains from India.</title>
        <authorList>
            <person name="Midha S."/>
            <person name="Anil M.G."/>
            <person name="Mishra D."/>
            <person name="Brahma K."/>
            <person name="Laha G.S."/>
            <person name="Sundaram R.M."/>
            <person name="Sonti R.V."/>
            <person name="Patil P.B."/>
        </authorList>
    </citation>
    <scope>NUCLEOTIDE SEQUENCE</scope>
    <source>
        <strain evidence="2">BXO512</strain>
    </source>
</reference>
<dbReference type="EMBL" id="JXEA01000034">
    <property type="protein sequence ID" value="OLG94094.1"/>
    <property type="molecule type" value="Genomic_DNA"/>
</dbReference>
<evidence type="ECO:0000256" key="1">
    <source>
        <dbReference type="SAM" id="MobiDB-lite"/>
    </source>
</evidence>
<dbReference type="AlphaFoldDB" id="A0A854CP65"/>
<protein>
    <submittedName>
        <fullName evidence="2">Uncharacterized protein</fullName>
    </submittedName>
</protein>
<dbReference type="Pfam" id="PF11379">
    <property type="entry name" value="DUF3182"/>
    <property type="match status" value="1"/>
</dbReference>
<proteinExistence type="predicted"/>
<sequence>MLAALERSHHAHQTRSSAATEASNSARPCRREEVMARTLHRQVLGHATRRVQEHGNAARDTCVVCGEIAQLPGVRDAGVAGDGVIEAGTFHVPDDTLTTAQARGFGIHGASDVLGGIVPHAFLATKVIGHPLIIDNATRIEGWDQALATSLIPATLPGYTVFSRPDAIDAFKALSGGGGVRLKLPTGVGATTSGALPTHCC</sequence>
<comment type="caution">
    <text evidence="2">The sequence shown here is derived from an EMBL/GenBank/DDBJ whole genome shotgun (WGS) entry which is preliminary data.</text>
</comment>
<feature type="compositionally biased region" description="Polar residues" evidence="1">
    <location>
        <begin position="14"/>
        <end position="26"/>
    </location>
</feature>
<dbReference type="InterPro" id="IPR021519">
    <property type="entry name" value="DUF3182"/>
</dbReference>
<gene>
    <name evidence="2" type="ORF">BXO512_02765</name>
</gene>
<organism evidence="2">
    <name type="scientific">Xanthomonas oryzae pv. oryzae</name>
    <dbReference type="NCBI Taxonomy" id="64187"/>
    <lineage>
        <taxon>Bacteria</taxon>
        <taxon>Pseudomonadati</taxon>
        <taxon>Pseudomonadota</taxon>
        <taxon>Gammaproteobacteria</taxon>
        <taxon>Lysobacterales</taxon>
        <taxon>Lysobacteraceae</taxon>
        <taxon>Xanthomonas</taxon>
    </lineage>
</organism>
<accession>A0A854CP65</accession>
<name>A0A854CP65_XANOO</name>
<evidence type="ECO:0000313" key="2">
    <source>
        <dbReference type="EMBL" id="OLG94094.1"/>
    </source>
</evidence>